<protein>
    <submittedName>
        <fullName evidence="3">Uncharacterized protein</fullName>
    </submittedName>
</protein>
<sequence length="388" mass="42876">MPKAKKTHSKVSTPSEVQKTARAGTDVTAEGVHPRAWNLRERPAARTSAAAAPTKQPRKCKTCGRPRLGHPRQCQDGPSVGRRRDELEDAAARREAESKAEEALFLARAEPPQMQHKMQLDGHEQDVSRDDESERQDVMLPPALLPVNSTVVPPVAAPVVPPVAAPVVPPVDSTVVRPVDSTVVPPVDASKVSAVQRPLPPAPKKQKTSKKIANDDGAEEPGEEPLDGGLKSTPKGDVLMPLKRSAKSKEAYDSRSASKKTTEMFQSIAMQGDLLASRVPGWAFLIFVPMQRRGEMRSWTSPQVRNDVPDLPGEVRKLIFERLEPFREQADEEREMILTEKENLLKEKDSELERYKRIAEEAERRAQEKEQEAEALRAAYSAASKLVT</sequence>
<feature type="region of interest" description="Disordered" evidence="2">
    <location>
        <begin position="1"/>
        <end position="136"/>
    </location>
</feature>
<feature type="compositionally biased region" description="Basic and acidic residues" evidence="2">
    <location>
        <begin position="82"/>
        <end position="102"/>
    </location>
</feature>
<keyword evidence="1" id="KW-0175">Coiled coil</keyword>
<feature type="compositionally biased region" description="Acidic residues" evidence="2">
    <location>
        <begin position="216"/>
        <end position="226"/>
    </location>
</feature>
<evidence type="ECO:0000256" key="2">
    <source>
        <dbReference type="SAM" id="MobiDB-lite"/>
    </source>
</evidence>
<proteinExistence type="predicted"/>
<name>J0CZN6_AURST</name>
<dbReference type="EMBL" id="JH687845">
    <property type="protein sequence ID" value="EJD37192.1"/>
    <property type="molecule type" value="Genomic_DNA"/>
</dbReference>
<dbReference type="KEGG" id="adl:AURDEDRAFT_173713"/>
<feature type="compositionally biased region" description="Basic and acidic residues" evidence="2">
    <location>
        <begin position="118"/>
        <end position="136"/>
    </location>
</feature>
<feature type="compositionally biased region" description="Low complexity" evidence="2">
    <location>
        <begin position="45"/>
        <end position="54"/>
    </location>
</feature>
<evidence type="ECO:0000313" key="4">
    <source>
        <dbReference type="Proteomes" id="UP000006514"/>
    </source>
</evidence>
<feature type="coiled-coil region" evidence="1">
    <location>
        <begin position="327"/>
        <end position="386"/>
    </location>
</feature>
<dbReference type="InParanoid" id="J0CZN6"/>
<reference evidence="4" key="1">
    <citation type="journal article" date="2012" name="Science">
        <title>The Paleozoic origin of enzymatic lignin decomposition reconstructed from 31 fungal genomes.</title>
        <authorList>
            <person name="Floudas D."/>
            <person name="Binder M."/>
            <person name="Riley R."/>
            <person name="Barry K."/>
            <person name="Blanchette R.A."/>
            <person name="Henrissat B."/>
            <person name="Martinez A.T."/>
            <person name="Otillar R."/>
            <person name="Spatafora J.W."/>
            <person name="Yadav J.S."/>
            <person name="Aerts A."/>
            <person name="Benoit I."/>
            <person name="Boyd A."/>
            <person name="Carlson A."/>
            <person name="Copeland A."/>
            <person name="Coutinho P.M."/>
            <person name="de Vries R.P."/>
            <person name="Ferreira P."/>
            <person name="Findley K."/>
            <person name="Foster B."/>
            <person name="Gaskell J."/>
            <person name="Glotzer D."/>
            <person name="Gorecki P."/>
            <person name="Heitman J."/>
            <person name="Hesse C."/>
            <person name="Hori C."/>
            <person name="Igarashi K."/>
            <person name="Jurgens J.A."/>
            <person name="Kallen N."/>
            <person name="Kersten P."/>
            <person name="Kohler A."/>
            <person name="Kuees U."/>
            <person name="Kumar T.K.A."/>
            <person name="Kuo A."/>
            <person name="LaButti K."/>
            <person name="Larrondo L.F."/>
            <person name="Lindquist E."/>
            <person name="Ling A."/>
            <person name="Lombard V."/>
            <person name="Lucas S."/>
            <person name="Lundell T."/>
            <person name="Martin R."/>
            <person name="McLaughlin D.J."/>
            <person name="Morgenstern I."/>
            <person name="Morin E."/>
            <person name="Murat C."/>
            <person name="Nagy L.G."/>
            <person name="Nolan M."/>
            <person name="Ohm R.A."/>
            <person name="Patyshakuliyeva A."/>
            <person name="Rokas A."/>
            <person name="Ruiz-Duenas F.J."/>
            <person name="Sabat G."/>
            <person name="Salamov A."/>
            <person name="Samejima M."/>
            <person name="Schmutz J."/>
            <person name="Slot J.C."/>
            <person name="St John F."/>
            <person name="Stenlid J."/>
            <person name="Sun H."/>
            <person name="Sun S."/>
            <person name="Syed K."/>
            <person name="Tsang A."/>
            <person name="Wiebenga A."/>
            <person name="Young D."/>
            <person name="Pisabarro A."/>
            <person name="Eastwood D.C."/>
            <person name="Martin F."/>
            <person name="Cullen D."/>
            <person name="Grigoriev I.V."/>
            <person name="Hibbett D.S."/>
        </authorList>
    </citation>
    <scope>NUCLEOTIDE SEQUENCE [LARGE SCALE GENOMIC DNA]</scope>
    <source>
        <strain evidence="4">TFB10046</strain>
    </source>
</reference>
<accession>J0CZN6</accession>
<feature type="compositionally biased region" description="Basic residues" evidence="2">
    <location>
        <begin position="56"/>
        <end position="70"/>
    </location>
</feature>
<evidence type="ECO:0000256" key="1">
    <source>
        <dbReference type="SAM" id="Coils"/>
    </source>
</evidence>
<dbReference type="Proteomes" id="UP000006514">
    <property type="component" value="Unassembled WGS sequence"/>
</dbReference>
<organism evidence="3 4">
    <name type="scientific">Auricularia subglabra (strain TFB-10046 / SS5)</name>
    <name type="common">White-rot fungus</name>
    <name type="synonym">Auricularia delicata (strain TFB10046)</name>
    <dbReference type="NCBI Taxonomy" id="717982"/>
    <lineage>
        <taxon>Eukaryota</taxon>
        <taxon>Fungi</taxon>
        <taxon>Dikarya</taxon>
        <taxon>Basidiomycota</taxon>
        <taxon>Agaricomycotina</taxon>
        <taxon>Agaricomycetes</taxon>
        <taxon>Auriculariales</taxon>
        <taxon>Auriculariaceae</taxon>
        <taxon>Auricularia</taxon>
    </lineage>
</organism>
<gene>
    <name evidence="3" type="ORF">AURDEDRAFT_173713</name>
</gene>
<dbReference type="AlphaFoldDB" id="J0CZN6"/>
<evidence type="ECO:0000313" key="3">
    <source>
        <dbReference type="EMBL" id="EJD37192.1"/>
    </source>
</evidence>
<keyword evidence="4" id="KW-1185">Reference proteome</keyword>
<feature type="region of interest" description="Disordered" evidence="2">
    <location>
        <begin position="182"/>
        <end position="255"/>
    </location>
</feature>